<reference evidence="2" key="1">
    <citation type="submission" date="2022-11" db="UniProtKB">
        <authorList>
            <consortium name="WormBaseParasite"/>
        </authorList>
    </citation>
    <scope>IDENTIFICATION</scope>
</reference>
<evidence type="ECO:0000313" key="1">
    <source>
        <dbReference type="Proteomes" id="UP000887565"/>
    </source>
</evidence>
<name>A0A915I2A0_ROMCU</name>
<accession>A0A915I2A0</accession>
<proteinExistence type="predicted"/>
<keyword evidence="1" id="KW-1185">Reference proteome</keyword>
<sequence length="39" mass="4381">MGFVATLNIVFLSILYIQSIVIQMSSTKCLKILCISYLL</sequence>
<dbReference type="Proteomes" id="UP000887565">
    <property type="component" value="Unplaced"/>
</dbReference>
<evidence type="ECO:0000313" key="2">
    <source>
        <dbReference type="WBParaSite" id="nRc.2.0.1.t07836-RA"/>
    </source>
</evidence>
<organism evidence="1 2">
    <name type="scientific">Romanomermis culicivorax</name>
    <name type="common">Nematode worm</name>
    <dbReference type="NCBI Taxonomy" id="13658"/>
    <lineage>
        <taxon>Eukaryota</taxon>
        <taxon>Metazoa</taxon>
        <taxon>Ecdysozoa</taxon>
        <taxon>Nematoda</taxon>
        <taxon>Enoplea</taxon>
        <taxon>Dorylaimia</taxon>
        <taxon>Mermithida</taxon>
        <taxon>Mermithoidea</taxon>
        <taxon>Mermithidae</taxon>
        <taxon>Romanomermis</taxon>
    </lineage>
</organism>
<dbReference type="AlphaFoldDB" id="A0A915I2A0"/>
<protein>
    <submittedName>
        <fullName evidence="2">Uncharacterized protein</fullName>
    </submittedName>
</protein>
<dbReference type="WBParaSite" id="nRc.2.0.1.t07836-RA">
    <property type="protein sequence ID" value="nRc.2.0.1.t07836-RA"/>
    <property type="gene ID" value="nRc.2.0.1.g07836"/>
</dbReference>